<keyword evidence="1 2" id="KW-0597">Phosphoprotein</keyword>
<dbReference type="Proteomes" id="UP000007490">
    <property type="component" value="Chromosome"/>
</dbReference>
<sequence length="136" mass="15328">MSIEPIKVLMIEDNRGDYQLILKLLEKSENAQFELVHSPRLKSGVELLENNSFDVILLDLGLPDSNGLDSFNVILKKHPEIPTIILTGLANEETGIQAIKYGAQDYLVKGEFNGKLLVRAIQYAIERKKLEGLFVY</sequence>
<accession>F0TCL4</accession>
<protein>
    <submittedName>
        <fullName evidence="4">Response regulator receiver protein</fullName>
    </submittedName>
</protein>
<dbReference type="InterPro" id="IPR050595">
    <property type="entry name" value="Bact_response_regulator"/>
</dbReference>
<dbReference type="OrthoDB" id="135748at2157"/>
<dbReference type="RefSeq" id="WP_013644642.1">
    <property type="nucleotide sequence ID" value="NC_015216.1"/>
</dbReference>
<dbReference type="SUPFAM" id="SSF52172">
    <property type="entry name" value="CheY-like"/>
    <property type="match status" value="1"/>
</dbReference>
<dbReference type="InterPro" id="IPR011006">
    <property type="entry name" value="CheY-like_superfamily"/>
</dbReference>
<dbReference type="Pfam" id="PF00072">
    <property type="entry name" value="Response_reg"/>
    <property type="match status" value="1"/>
</dbReference>
<evidence type="ECO:0000313" key="5">
    <source>
        <dbReference type="Proteomes" id="UP000007490"/>
    </source>
</evidence>
<evidence type="ECO:0000259" key="3">
    <source>
        <dbReference type="PROSITE" id="PS50110"/>
    </source>
</evidence>
<evidence type="ECO:0000256" key="2">
    <source>
        <dbReference type="PROSITE-ProRule" id="PRU00169"/>
    </source>
</evidence>
<feature type="domain" description="Response regulatory" evidence="3">
    <location>
        <begin position="7"/>
        <end position="124"/>
    </location>
</feature>
<dbReference type="GeneID" id="10277493"/>
<dbReference type="PANTHER" id="PTHR44591:SF3">
    <property type="entry name" value="RESPONSE REGULATORY DOMAIN-CONTAINING PROTEIN"/>
    <property type="match status" value="1"/>
</dbReference>
<dbReference type="EMBL" id="CP002551">
    <property type="protein sequence ID" value="ADZ09291.1"/>
    <property type="molecule type" value="Genomic_DNA"/>
</dbReference>
<dbReference type="InterPro" id="IPR001789">
    <property type="entry name" value="Sig_transdc_resp-reg_receiver"/>
</dbReference>
<dbReference type="SMART" id="SM00448">
    <property type="entry name" value="REC"/>
    <property type="match status" value="1"/>
</dbReference>
<dbReference type="eggNOG" id="arCOG02386">
    <property type="taxonomic scope" value="Archaea"/>
</dbReference>
<name>F0TCL4_METLA</name>
<evidence type="ECO:0000313" key="4">
    <source>
        <dbReference type="EMBL" id="ADZ09291.1"/>
    </source>
</evidence>
<organism evidence="4 5">
    <name type="scientific">Methanobacterium lacus (strain AL-21)</name>
    <dbReference type="NCBI Taxonomy" id="877455"/>
    <lineage>
        <taxon>Archaea</taxon>
        <taxon>Methanobacteriati</taxon>
        <taxon>Methanobacteriota</taxon>
        <taxon>Methanomada group</taxon>
        <taxon>Methanobacteria</taxon>
        <taxon>Methanobacteriales</taxon>
        <taxon>Methanobacteriaceae</taxon>
        <taxon>Methanobacterium</taxon>
    </lineage>
</organism>
<dbReference type="GO" id="GO:0000160">
    <property type="term" value="P:phosphorelay signal transduction system"/>
    <property type="evidence" value="ECO:0007669"/>
    <property type="project" value="InterPro"/>
</dbReference>
<dbReference type="Gene3D" id="3.40.50.2300">
    <property type="match status" value="1"/>
</dbReference>
<dbReference type="HOGENOM" id="CLU_000445_69_8_2"/>
<proteinExistence type="predicted"/>
<keyword evidence="5" id="KW-1185">Reference proteome</keyword>
<dbReference type="STRING" id="877455.Metbo_1044"/>
<dbReference type="KEGG" id="mel:Metbo_1044"/>
<dbReference type="PANTHER" id="PTHR44591">
    <property type="entry name" value="STRESS RESPONSE REGULATOR PROTEIN 1"/>
    <property type="match status" value="1"/>
</dbReference>
<evidence type="ECO:0000256" key="1">
    <source>
        <dbReference type="ARBA" id="ARBA00022553"/>
    </source>
</evidence>
<gene>
    <name evidence="4" type="ordered locus">Metbo_1044</name>
</gene>
<dbReference type="PROSITE" id="PS50110">
    <property type="entry name" value="RESPONSE_REGULATORY"/>
    <property type="match status" value="1"/>
</dbReference>
<reference evidence="4 5" key="2">
    <citation type="journal article" date="2014" name="Int. J. Syst. Evol. Microbiol.">
        <title>Methanobacterium paludis sp. nov. and a novel strain of Methanobacterium lacus isolated from northern peatlands.</title>
        <authorList>
            <person name="Cadillo-Quiroz H."/>
            <person name="Brauer S.L."/>
            <person name="Goodson N."/>
            <person name="Yavitt J.B."/>
            <person name="Zinder S.H."/>
        </authorList>
    </citation>
    <scope>NUCLEOTIDE SEQUENCE [LARGE SCALE GENOMIC DNA]</scope>
    <source>
        <strain evidence="4 5">AL-21</strain>
    </source>
</reference>
<feature type="modified residue" description="4-aspartylphosphate" evidence="2">
    <location>
        <position position="59"/>
    </location>
</feature>
<dbReference type="AlphaFoldDB" id="F0TCL4"/>
<reference evidence="5" key="1">
    <citation type="submission" date="2011-02" db="EMBL/GenBank/DDBJ databases">
        <title>Complete sequence of Methanobacterium sp. AL-21.</title>
        <authorList>
            <consortium name="US DOE Joint Genome Institute"/>
            <person name="Lucas S."/>
            <person name="Copeland A."/>
            <person name="Lapidus A."/>
            <person name="Cheng J.-F."/>
            <person name="Goodwin L."/>
            <person name="Pitluck S."/>
            <person name="Chertkov O."/>
            <person name="Detter J.C."/>
            <person name="Han C."/>
            <person name="Tapia R."/>
            <person name="Land M."/>
            <person name="Hauser L."/>
            <person name="Kyrpides N."/>
            <person name="Ivanova N."/>
            <person name="Mikhailova N."/>
            <person name="Pagani I."/>
            <person name="Cadillo-Quiroz H."/>
            <person name="Imachi H."/>
            <person name="Zinder S."/>
            <person name="Liu W."/>
            <person name="Woyke T."/>
        </authorList>
    </citation>
    <scope>NUCLEOTIDE SEQUENCE [LARGE SCALE GENOMIC DNA]</scope>
    <source>
        <strain evidence="5">AL-21</strain>
    </source>
</reference>